<dbReference type="InterPro" id="IPR008949">
    <property type="entry name" value="Isoprenoid_synthase_dom_sf"/>
</dbReference>
<dbReference type="RefSeq" id="WP_238898577.1">
    <property type="nucleotide sequence ID" value="NZ_JAKOGG010000176.1"/>
</dbReference>
<gene>
    <name evidence="1" type="ORF">L9G74_20315</name>
</gene>
<reference evidence="1 2" key="1">
    <citation type="submission" date="2022-02" db="EMBL/GenBank/DDBJ databases">
        <authorList>
            <person name="Zhuang L."/>
        </authorList>
    </citation>
    <scope>NUCLEOTIDE SEQUENCE [LARGE SCALE GENOMIC DNA]</scope>
    <source>
        <strain evidence="1 2">C32</strain>
    </source>
</reference>
<dbReference type="CDD" id="cd00385">
    <property type="entry name" value="Isoprenoid_Biosyn_C1"/>
    <property type="match status" value="1"/>
</dbReference>
<evidence type="ECO:0000313" key="1">
    <source>
        <dbReference type="EMBL" id="MCS4558769.1"/>
    </source>
</evidence>
<proteinExistence type="predicted"/>
<evidence type="ECO:0000313" key="2">
    <source>
        <dbReference type="Proteomes" id="UP001201549"/>
    </source>
</evidence>
<dbReference type="Proteomes" id="UP001201549">
    <property type="component" value="Unassembled WGS sequence"/>
</dbReference>
<keyword evidence="2" id="KW-1185">Reference proteome</keyword>
<dbReference type="SUPFAM" id="SSF48576">
    <property type="entry name" value="Terpenoid synthases"/>
    <property type="match status" value="1"/>
</dbReference>
<name>A0ABT2FU77_9GAMM</name>
<dbReference type="EMBL" id="JAKOGG010000176">
    <property type="protein sequence ID" value="MCS4558769.1"/>
    <property type="molecule type" value="Genomic_DNA"/>
</dbReference>
<organism evidence="1 2">
    <name type="scientific">Shewanella electrica</name>
    <dbReference type="NCBI Taxonomy" id="515560"/>
    <lineage>
        <taxon>Bacteria</taxon>
        <taxon>Pseudomonadati</taxon>
        <taxon>Pseudomonadota</taxon>
        <taxon>Gammaproteobacteria</taxon>
        <taxon>Alteromonadales</taxon>
        <taxon>Shewanellaceae</taxon>
        <taxon>Shewanella</taxon>
    </lineage>
</organism>
<sequence length="81" mass="8780">MATYAHKSGAVYGMACAMAARLAAGTGPAEIDPWRRFGQLLGLLAQFRNDADDLRSGRYEDLRNGTATYLLVHLLHSAPES</sequence>
<reference evidence="2" key="2">
    <citation type="submission" date="2023-07" db="EMBL/GenBank/DDBJ databases">
        <title>Shewanella mangrovi sp. nov., an acetaldehyde- degrading bacterium isolated from mangrove sediment.</title>
        <authorList>
            <person name="Liu Y."/>
        </authorList>
    </citation>
    <scope>NUCLEOTIDE SEQUENCE [LARGE SCALE GENOMIC DNA]</scope>
    <source>
        <strain evidence="2">C32</strain>
    </source>
</reference>
<feature type="non-terminal residue" evidence="1">
    <location>
        <position position="81"/>
    </location>
</feature>
<accession>A0ABT2FU77</accession>
<protein>
    <submittedName>
        <fullName evidence="1">Class 1 isoprenoid biosynthesis enzyme</fullName>
    </submittedName>
</protein>
<comment type="caution">
    <text evidence="1">The sequence shown here is derived from an EMBL/GenBank/DDBJ whole genome shotgun (WGS) entry which is preliminary data.</text>
</comment>
<dbReference type="Gene3D" id="1.10.600.10">
    <property type="entry name" value="Farnesyl Diphosphate Synthase"/>
    <property type="match status" value="1"/>
</dbReference>